<dbReference type="SUPFAM" id="SSF55874">
    <property type="entry name" value="ATPase domain of HSP90 chaperone/DNA topoisomerase II/histidine kinase"/>
    <property type="match status" value="1"/>
</dbReference>
<evidence type="ECO:0000256" key="7">
    <source>
        <dbReference type="SAM" id="Phobius"/>
    </source>
</evidence>
<dbReference type="PANTHER" id="PTHR43711:SF31">
    <property type="entry name" value="HISTIDINE KINASE"/>
    <property type="match status" value="1"/>
</dbReference>
<sequence>MFVNALRPRLSTLSKLIIGLSASMVLLLLSIGYSFRVSRSLYESEAYIERHDSLVNQLVLLNHKLAYCESNLKGYILSGEKDFHYRYDDAKKVINLYKNYLTNLSEEYPEKKANIGELQDMLSERILLMDNAIRIYEGKMPDKTGLKKRYARAQHLNNEIENTAQDLIKLIQDDLVEHRRAEEELFNKNEISTSITIMLGVLLAVMIGLMVKKDLTEREKAEEQLRLLNNQKSQFFSIISHDLRGPTRNTVMLLEMLGNPVYATDSDESSKMAGMALESARQTQKLVEDLLAWGRLQMNEIALRTGPLKPYDLSEKVCKALAPAAVMKDITLENSIPTDLWVQADSNMVETVIRNLISNAIKFTPQSGQIQLRAQQSGDFVELSVKDSGVGMPQEAIKKIFAFHAKHSTKGTAGETGSGFGLAVCREFVERNGGSIYVESKVGKGSTFNVRLPVAQLEPVEA</sequence>
<dbReference type="EC" id="2.7.13.3" evidence="2"/>
<feature type="transmembrane region" description="Helical" evidence="7">
    <location>
        <begin position="12"/>
        <end position="35"/>
    </location>
</feature>
<name>A0ABT8RBK4_9BACT</name>
<dbReference type="CDD" id="cd00075">
    <property type="entry name" value="HATPase"/>
    <property type="match status" value="1"/>
</dbReference>
<keyword evidence="7" id="KW-0812">Transmembrane</keyword>
<dbReference type="InterPro" id="IPR036890">
    <property type="entry name" value="HATPase_C_sf"/>
</dbReference>
<reference evidence="9" key="1">
    <citation type="submission" date="2023-07" db="EMBL/GenBank/DDBJ databases">
        <title>The genome sequence of Rhodocytophaga aerolata KACC 12507.</title>
        <authorList>
            <person name="Zhang X."/>
        </authorList>
    </citation>
    <scope>NUCLEOTIDE SEQUENCE</scope>
    <source>
        <strain evidence="9">KACC 12507</strain>
    </source>
</reference>
<keyword evidence="10" id="KW-1185">Reference proteome</keyword>
<protein>
    <recommendedName>
        <fullName evidence="2">histidine kinase</fullName>
        <ecNumber evidence="2">2.7.13.3</ecNumber>
    </recommendedName>
</protein>
<dbReference type="Pfam" id="PF00512">
    <property type="entry name" value="HisKA"/>
    <property type="match status" value="1"/>
</dbReference>
<dbReference type="EMBL" id="JAUKPO010000010">
    <property type="protein sequence ID" value="MDO1448137.1"/>
    <property type="molecule type" value="Genomic_DNA"/>
</dbReference>
<evidence type="ECO:0000313" key="9">
    <source>
        <dbReference type="EMBL" id="MDO1448137.1"/>
    </source>
</evidence>
<accession>A0ABT8RBK4</accession>
<dbReference type="Gene3D" id="3.30.565.10">
    <property type="entry name" value="Histidine kinase-like ATPase, C-terminal domain"/>
    <property type="match status" value="1"/>
</dbReference>
<keyword evidence="4" id="KW-0808">Transferase</keyword>
<dbReference type="Pfam" id="PF02518">
    <property type="entry name" value="HATPase_c"/>
    <property type="match status" value="1"/>
</dbReference>
<keyword evidence="7" id="KW-0472">Membrane</keyword>
<keyword evidence="7" id="KW-1133">Transmembrane helix</keyword>
<evidence type="ECO:0000256" key="4">
    <source>
        <dbReference type="ARBA" id="ARBA00022679"/>
    </source>
</evidence>
<dbReference type="PANTHER" id="PTHR43711">
    <property type="entry name" value="TWO-COMPONENT HISTIDINE KINASE"/>
    <property type="match status" value="1"/>
</dbReference>
<dbReference type="SUPFAM" id="SSF47384">
    <property type="entry name" value="Homodimeric domain of signal transducing histidine kinase"/>
    <property type="match status" value="1"/>
</dbReference>
<dbReference type="InterPro" id="IPR004358">
    <property type="entry name" value="Sig_transdc_His_kin-like_C"/>
</dbReference>
<dbReference type="RefSeq" id="WP_302038939.1">
    <property type="nucleotide sequence ID" value="NZ_JAUKPO010000010.1"/>
</dbReference>
<evidence type="ECO:0000259" key="8">
    <source>
        <dbReference type="PROSITE" id="PS50109"/>
    </source>
</evidence>
<dbReference type="SMART" id="SM00387">
    <property type="entry name" value="HATPase_c"/>
    <property type="match status" value="1"/>
</dbReference>
<dbReference type="InterPro" id="IPR005467">
    <property type="entry name" value="His_kinase_dom"/>
</dbReference>
<dbReference type="InterPro" id="IPR003594">
    <property type="entry name" value="HATPase_dom"/>
</dbReference>
<evidence type="ECO:0000256" key="3">
    <source>
        <dbReference type="ARBA" id="ARBA00022553"/>
    </source>
</evidence>
<keyword evidence="9" id="KW-0547">Nucleotide-binding</keyword>
<dbReference type="InterPro" id="IPR050736">
    <property type="entry name" value="Sensor_HK_Regulatory"/>
</dbReference>
<keyword evidence="5" id="KW-0418">Kinase</keyword>
<keyword evidence="9" id="KW-0067">ATP-binding</keyword>
<dbReference type="Proteomes" id="UP001168528">
    <property type="component" value="Unassembled WGS sequence"/>
</dbReference>
<gene>
    <name evidence="9" type="ORF">Q0590_17820</name>
</gene>
<evidence type="ECO:0000256" key="5">
    <source>
        <dbReference type="ARBA" id="ARBA00022777"/>
    </source>
</evidence>
<dbReference type="PRINTS" id="PR00344">
    <property type="entry name" value="BCTRLSENSOR"/>
</dbReference>
<dbReference type="CDD" id="cd00082">
    <property type="entry name" value="HisKA"/>
    <property type="match status" value="1"/>
</dbReference>
<dbReference type="InterPro" id="IPR007891">
    <property type="entry name" value="CHASE3"/>
</dbReference>
<evidence type="ECO:0000256" key="2">
    <source>
        <dbReference type="ARBA" id="ARBA00012438"/>
    </source>
</evidence>
<dbReference type="GO" id="GO:0005524">
    <property type="term" value="F:ATP binding"/>
    <property type="evidence" value="ECO:0007669"/>
    <property type="project" value="UniProtKB-KW"/>
</dbReference>
<dbReference type="PROSITE" id="PS50109">
    <property type="entry name" value="HIS_KIN"/>
    <property type="match status" value="1"/>
</dbReference>
<proteinExistence type="predicted"/>
<dbReference type="InterPro" id="IPR003661">
    <property type="entry name" value="HisK_dim/P_dom"/>
</dbReference>
<dbReference type="Pfam" id="PF05227">
    <property type="entry name" value="CHASE3"/>
    <property type="match status" value="1"/>
</dbReference>
<evidence type="ECO:0000313" key="10">
    <source>
        <dbReference type="Proteomes" id="UP001168528"/>
    </source>
</evidence>
<keyword evidence="3" id="KW-0597">Phosphoprotein</keyword>
<keyword evidence="6" id="KW-0902">Two-component regulatory system</keyword>
<comment type="catalytic activity">
    <reaction evidence="1">
        <text>ATP + protein L-histidine = ADP + protein N-phospho-L-histidine.</text>
        <dbReference type="EC" id="2.7.13.3"/>
    </reaction>
</comment>
<dbReference type="Gene3D" id="1.10.287.130">
    <property type="match status" value="1"/>
</dbReference>
<dbReference type="SMART" id="SM00388">
    <property type="entry name" value="HisKA"/>
    <property type="match status" value="1"/>
</dbReference>
<organism evidence="9 10">
    <name type="scientific">Rhodocytophaga aerolata</name>
    <dbReference type="NCBI Taxonomy" id="455078"/>
    <lineage>
        <taxon>Bacteria</taxon>
        <taxon>Pseudomonadati</taxon>
        <taxon>Bacteroidota</taxon>
        <taxon>Cytophagia</taxon>
        <taxon>Cytophagales</taxon>
        <taxon>Rhodocytophagaceae</taxon>
        <taxon>Rhodocytophaga</taxon>
    </lineage>
</organism>
<comment type="caution">
    <text evidence="9">The sequence shown here is derived from an EMBL/GenBank/DDBJ whole genome shotgun (WGS) entry which is preliminary data.</text>
</comment>
<evidence type="ECO:0000256" key="6">
    <source>
        <dbReference type="ARBA" id="ARBA00023012"/>
    </source>
</evidence>
<feature type="domain" description="Histidine kinase" evidence="8">
    <location>
        <begin position="238"/>
        <end position="456"/>
    </location>
</feature>
<dbReference type="InterPro" id="IPR036097">
    <property type="entry name" value="HisK_dim/P_sf"/>
</dbReference>
<evidence type="ECO:0000256" key="1">
    <source>
        <dbReference type="ARBA" id="ARBA00000085"/>
    </source>
</evidence>